<keyword evidence="7" id="KW-0411">Iron-sulfur</keyword>
<evidence type="ECO:0000259" key="8">
    <source>
        <dbReference type="PROSITE" id="PS51332"/>
    </source>
</evidence>
<dbReference type="Pfam" id="PF02310">
    <property type="entry name" value="B12-binding"/>
    <property type="match status" value="1"/>
</dbReference>
<dbReference type="RefSeq" id="WP_102330072.1">
    <property type="nucleotide sequence ID" value="NZ_CP058566.2"/>
</dbReference>
<dbReference type="SUPFAM" id="SSF102114">
    <property type="entry name" value="Radical SAM enzymes"/>
    <property type="match status" value="1"/>
</dbReference>
<comment type="cofactor">
    <cofactor evidence="1">
        <name>[4Fe-4S] cluster</name>
        <dbReference type="ChEBI" id="CHEBI:49883"/>
    </cofactor>
</comment>
<dbReference type="GO" id="GO:0031419">
    <property type="term" value="F:cobalamin binding"/>
    <property type="evidence" value="ECO:0007669"/>
    <property type="project" value="InterPro"/>
</dbReference>
<keyword evidence="5" id="KW-0479">Metal-binding</keyword>
<organism evidence="10 11">
    <name type="scientific">Dehalogenimonas etheniformans</name>
    <dbReference type="NCBI Taxonomy" id="1536648"/>
    <lineage>
        <taxon>Bacteria</taxon>
        <taxon>Bacillati</taxon>
        <taxon>Chloroflexota</taxon>
        <taxon>Dehalococcoidia</taxon>
        <taxon>Dehalococcoidales</taxon>
        <taxon>Dehalococcoidaceae</taxon>
        <taxon>Dehalogenimonas</taxon>
    </lineage>
</organism>
<dbReference type="SFLD" id="SFLDG01123">
    <property type="entry name" value="methyltransferase_(Class_B)"/>
    <property type="match status" value="1"/>
</dbReference>
<gene>
    <name evidence="10" type="ORF">JP09_001520</name>
</gene>
<evidence type="ECO:0000256" key="3">
    <source>
        <dbReference type="ARBA" id="ARBA00022679"/>
    </source>
</evidence>
<accession>A0A2P5P8G6</accession>
<dbReference type="PROSITE" id="PS51332">
    <property type="entry name" value="B12_BINDING"/>
    <property type="match status" value="1"/>
</dbReference>
<dbReference type="Pfam" id="PF04055">
    <property type="entry name" value="Radical_SAM"/>
    <property type="match status" value="1"/>
</dbReference>
<feature type="domain" description="B12-binding" evidence="8">
    <location>
        <begin position="129"/>
        <end position="270"/>
    </location>
</feature>
<dbReference type="InterPro" id="IPR041881">
    <property type="entry name" value="PqqD_sf"/>
</dbReference>
<dbReference type="PROSITE" id="PS51918">
    <property type="entry name" value="RADICAL_SAM"/>
    <property type="match status" value="1"/>
</dbReference>
<protein>
    <submittedName>
        <fullName evidence="10">Radical SAM protein</fullName>
    </submittedName>
</protein>
<dbReference type="InterPro" id="IPR006158">
    <property type="entry name" value="Cobalamin-bd"/>
</dbReference>
<evidence type="ECO:0000256" key="2">
    <source>
        <dbReference type="ARBA" id="ARBA00022603"/>
    </source>
</evidence>
<evidence type="ECO:0000256" key="6">
    <source>
        <dbReference type="ARBA" id="ARBA00023004"/>
    </source>
</evidence>
<dbReference type="InterPro" id="IPR023404">
    <property type="entry name" value="rSAM_horseshoe"/>
</dbReference>
<dbReference type="AlphaFoldDB" id="A0A2P5P8G6"/>
<dbReference type="SMART" id="SM00729">
    <property type="entry name" value="Elp3"/>
    <property type="match status" value="1"/>
</dbReference>
<dbReference type="SFLD" id="SFLDG01082">
    <property type="entry name" value="B12-binding_domain_containing"/>
    <property type="match status" value="1"/>
</dbReference>
<dbReference type="InterPro" id="IPR034466">
    <property type="entry name" value="Methyltransferase_Class_B"/>
</dbReference>
<dbReference type="Gene3D" id="1.10.10.1150">
    <property type="entry name" value="Coenzyme PQQ synthesis protein D (PqqD)"/>
    <property type="match status" value="1"/>
</dbReference>
<dbReference type="InterPro" id="IPR007197">
    <property type="entry name" value="rSAM"/>
</dbReference>
<keyword evidence="6" id="KW-0408">Iron</keyword>
<dbReference type="SUPFAM" id="SSF52242">
    <property type="entry name" value="Cobalamin (vitamin B12)-binding domain"/>
    <property type="match status" value="1"/>
</dbReference>
<dbReference type="OrthoDB" id="9801424at2"/>
<sequence length="711" mass="79962">MKVLLIFPPQFTPFRPHLGLPSITAYLRSHQIEVTQRDLNVETYDLILSKEYLLSLKAILAERFKALDSRAQLSPSSQKYYNDLFIATASLAHVAAKVEGAKEILRSKGADFYDPGVLFKARQILEQALAIVSIAHLPTTIGFESLEIPSFDNTFEGIQFSTNDNEHNPFLGIFVDRIVSELIKSKPDVIGISVTSRSQLISSFTLSRLLKKALPKTHIVFGGNIVTLLADSFKKNERLFEEFLDSAVLYEGEKPMLALVEHIRDRLPLNDVPNLIYRDETGVKTTGRCLPEPIDSLPTPDFDGLPLKLYLSPEPVLPLLASRGCYWTKCAFCSQNFGFGECYHKRNTHLVVEDIRKLSAKYNTSQFAFVDEAISPSQIELLADEIINTGLNIRCSTNIRMEKQLSSHLCQRIATSGFKMLYLGLESGSDRILQLMNKGITTDTAQTVCRNVHGAGIWNHLYVMFGFPGETMQEAQDTISFLLDHKSTISSFHTDNFSLERGMIIEREPERFGVTVEKDRINDFSIAYSYSLNRGISYVQARQLSDNTMDEVGTQFDGNKVLELITHYYLPLYLSHYEASDPSLMNIKLADNAPIRPAKALRPGSIPIVNTSTMIWRTNFDLINIRRRLGTGQDTEVLPEPSTMMFDSESKLMGSIPEQAIEILELCNGRRTVREIASILGKTYDAPVNEIEKGVLILLNSLVKSGFIKFK</sequence>
<dbReference type="SFLD" id="SFLDS00029">
    <property type="entry name" value="Radical_SAM"/>
    <property type="match status" value="1"/>
</dbReference>
<comment type="caution">
    <text evidence="10">The sequence shown here is derived from an EMBL/GenBank/DDBJ whole genome shotgun (WGS) entry which is preliminary data.</text>
</comment>
<evidence type="ECO:0000313" key="10">
    <source>
        <dbReference type="EMBL" id="PPD58588.1"/>
    </source>
</evidence>
<keyword evidence="11" id="KW-1185">Reference proteome</keyword>
<proteinExistence type="predicted"/>
<dbReference type="InterPro" id="IPR058240">
    <property type="entry name" value="rSAM_sf"/>
</dbReference>
<dbReference type="InterPro" id="IPR051198">
    <property type="entry name" value="BchE-like"/>
</dbReference>
<evidence type="ECO:0000259" key="9">
    <source>
        <dbReference type="PROSITE" id="PS51918"/>
    </source>
</evidence>
<feature type="domain" description="Radical SAM core" evidence="9">
    <location>
        <begin position="311"/>
        <end position="531"/>
    </location>
</feature>
<name>A0A2P5P8G6_9CHLR</name>
<dbReference type="InterPro" id="IPR006638">
    <property type="entry name" value="Elp3/MiaA/NifB-like_rSAM"/>
</dbReference>
<evidence type="ECO:0000256" key="5">
    <source>
        <dbReference type="ARBA" id="ARBA00022723"/>
    </source>
</evidence>
<dbReference type="PANTHER" id="PTHR43409">
    <property type="entry name" value="ANAEROBIC MAGNESIUM-PROTOPORPHYRIN IX MONOMETHYL ESTER CYCLASE-RELATED"/>
    <property type="match status" value="1"/>
</dbReference>
<dbReference type="GO" id="GO:0046872">
    <property type="term" value="F:metal ion binding"/>
    <property type="evidence" value="ECO:0007669"/>
    <property type="project" value="UniProtKB-KW"/>
</dbReference>
<dbReference type="EMBL" id="JQAN02000006">
    <property type="protein sequence ID" value="PPD58588.1"/>
    <property type="molecule type" value="Genomic_DNA"/>
</dbReference>
<dbReference type="GO" id="GO:0051539">
    <property type="term" value="F:4 iron, 4 sulfur cluster binding"/>
    <property type="evidence" value="ECO:0007669"/>
    <property type="project" value="UniProtKB-KW"/>
</dbReference>
<evidence type="ECO:0000256" key="1">
    <source>
        <dbReference type="ARBA" id="ARBA00001966"/>
    </source>
</evidence>
<dbReference type="PANTHER" id="PTHR43409:SF7">
    <property type="entry name" value="BLL1977 PROTEIN"/>
    <property type="match status" value="1"/>
</dbReference>
<dbReference type="InterPro" id="IPR036724">
    <property type="entry name" value="Cobalamin-bd_sf"/>
</dbReference>
<evidence type="ECO:0000256" key="4">
    <source>
        <dbReference type="ARBA" id="ARBA00022691"/>
    </source>
</evidence>
<reference evidence="10 11" key="1">
    <citation type="journal article" date="2017" name="ISME J.">
        <title>Grape pomace compost harbors organohalide-respiring Dehalogenimonas species with novel reductive dehalogenase genes.</title>
        <authorList>
            <person name="Yang Y."/>
            <person name="Higgins S.A."/>
            <person name="Yan J."/>
            <person name="Simsir B."/>
            <person name="Chourey K."/>
            <person name="Iyer R."/>
            <person name="Hettich R.L."/>
            <person name="Baldwin B."/>
            <person name="Ogles D.M."/>
            <person name="Loffler F.E."/>
        </authorList>
    </citation>
    <scope>NUCLEOTIDE SEQUENCE [LARGE SCALE GENOMIC DNA]</scope>
    <source>
        <strain evidence="10 11">GP</strain>
    </source>
</reference>
<evidence type="ECO:0000313" key="11">
    <source>
        <dbReference type="Proteomes" id="UP000235653"/>
    </source>
</evidence>
<dbReference type="Gene3D" id="3.80.30.20">
    <property type="entry name" value="tm_1862 like domain"/>
    <property type="match status" value="1"/>
</dbReference>
<keyword evidence="2" id="KW-0489">Methyltransferase</keyword>
<dbReference type="GO" id="GO:0003824">
    <property type="term" value="F:catalytic activity"/>
    <property type="evidence" value="ECO:0007669"/>
    <property type="project" value="InterPro"/>
</dbReference>
<evidence type="ECO:0000256" key="7">
    <source>
        <dbReference type="ARBA" id="ARBA00023014"/>
    </source>
</evidence>
<keyword evidence="4" id="KW-0949">S-adenosyl-L-methionine</keyword>
<dbReference type="Pfam" id="PF05402">
    <property type="entry name" value="PqqD"/>
    <property type="match status" value="1"/>
</dbReference>
<dbReference type="Proteomes" id="UP000235653">
    <property type="component" value="Unassembled WGS sequence"/>
</dbReference>
<dbReference type="Gene3D" id="3.40.50.280">
    <property type="entry name" value="Cobalamin-binding domain"/>
    <property type="match status" value="1"/>
</dbReference>
<dbReference type="GO" id="GO:0005829">
    <property type="term" value="C:cytosol"/>
    <property type="evidence" value="ECO:0007669"/>
    <property type="project" value="TreeGrafter"/>
</dbReference>
<dbReference type="InterPro" id="IPR008792">
    <property type="entry name" value="PQQD"/>
</dbReference>
<keyword evidence="3" id="KW-0808">Transferase</keyword>